<keyword evidence="3" id="KW-0694">RNA-binding</keyword>
<reference evidence="7" key="1">
    <citation type="submission" date="2017-02" db="EMBL/GenBank/DDBJ databases">
        <authorList>
            <person name="Daims H."/>
        </authorList>
    </citation>
    <scope>NUCLEOTIDE SEQUENCE [LARGE SCALE GENOMIC DNA]</scope>
</reference>
<evidence type="ECO:0000256" key="5">
    <source>
        <dbReference type="SAM" id="MobiDB-lite"/>
    </source>
</evidence>
<feature type="region of interest" description="Disordered" evidence="5">
    <location>
        <begin position="131"/>
        <end position="166"/>
    </location>
</feature>
<dbReference type="InterPro" id="IPR005510">
    <property type="entry name" value="Csm4"/>
</dbReference>
<dbReference type="OrthoDB" id="9790529at2"/>
<proteinExistence type="inferred from homology"/>
<sequence>MQRLIFTLTPKTAFATPLAGDTLFGQCCWAIRHLLGTEKLTALLAGYTENKPFMVISDAMPQGFLPRPTLPTEPLGFETSDTKQRKEQKGKEQKGKKWFPESVLTKPLNEWATLAKTEQEMVDTFLSDDVKRDNKSKNKKPRYLINDKPQDHNSLNRKTGTTGGDEGVFSPFQRQTFWYHPDIKLTLIIELDTDRLSSDDLLEALNWIGLHGYGKEASCGLGKFEIALTDSPAPKTVDQPNAWLTLAPCTPQGLSWHSQRCYYQILTRFGRHGDIAVHQSGGVFKNPVLMTATGAILTPKEGNSLQGFTGSGITGVSKTITATVHQGYAPVYPVRLEVHHD</sequence>
<protein>
    <recommendedName>
        <fullName evidence="2">CRISPR system Cms protein Csm4</fullName>
    </recommendedName>
</protein>
<evidence type="ECO:0000256" key="1">
    <source>
        <dbReference type="ARBA" id="ARBA00005772"/>
    </source>
</evidence>
<evidence type="ECO:0000256" key="4">
    <source>
        <dbReference type="ARBA" id="ARBA00023118"/>
    </source>
</evidence>
<feature type="region of interest" description="Disordered" evidence="5">
    <location>
        <begin position="69"/>
        <end position="98"/>
    </location>
</feature>
<dbReference type="EMBL" id="FUKJ01000045">
    <property type="protein sequence ID" value="SJM89914.1"/>
    <property type="molecule type" value="Genomic_DNA"/>
</dbReference>
<keyword evidence="4" id="KW-0051">Antiviral defense</keyword>
<keyword evidence="7" id="KW-1185">Reference proteome</keyword>
<comment type="similarity">
    <text evidence="1">Belongs to the CRISPR-associated Csm4 family.</text>
</comment>
<evidence type="ECO:0000313" key="7">
    <source>
        <dbReference type="Proteomes" id="UP000195442"/>
    </source>
</evidence>
<dbReference type="GO" id="GO:0051607">
    <property type="term" value="P:defense response to virus"/>
    <property type="evidence" value="ECO:0007669"/>
    <property type="project" value="UniProtKB-KW"/>
</dbReference>
<name>A0A1R4H107_9GAMM</name>
<evidence type="ECO:0000256" key="2">
    <source>
        <dbReference type="ARBA" id="ARBA00016109"/>
    </source>
</evidence>
<dbReference type="Proteomes" id="UP000195442">
    <property type="component" value="Unassembled WGS sequence"/>
</dbReference>
<evidence type="ECO:0000313" key="6">
    <source>
        <dbReference type="EMBL" id="SJM89914.1"/>
    </source>
</evidence>
<accession>A0A1R4H107</accession>
<evidence type="ECO:0000256" key="3">
    <source>
        <dbReference type="ARBA" id="ARBA00022884"/>
    </source>
</evidence>
<dbReference type="RefSeq" id="WP_087145855.1">
    <property type="nucleotide sequence ID" value="NZ_FUKJ01000045.1"/>
</dbReference>
<gene>
    <name evidence="6" type="ORF">CRENPOLYSF2_1390022</name>
</gene>
<feature type="compositionally biased region" description="Basic and acidic residues" evidence="5">
    <location>
        <begin position="80"/>
        <end position="98"/>
    </location>
</feature>
<dbReference type="GO" id="GO:0003723">
    <property type="term" value="F:RNA binding"/>
    <property type="evidence" value="ECO:0007669"/>
    <property type="project" value="UniProtKB-KW"/>
</dbReference>
<dbReference type="AlphaFoldDB" id="A0A1R4H107"/>
<organism evidence="6 7">
    <name type="scientific">Crenothrix polyspora</name>
    <dbReference type="NCBI Taxonomy" id="360316"/>
    <lineage>
        <taxon>Bacteria</taxon>
        <taxon>Pseudomonadati</taxon>
        <taxon>Pseudomonadota</taxon>
        <taxon>Gammaproteobacteria</taxon>
        <taxon>Methylococcales</taxon>
        <taxon>Crenotrichaceae</taxon>
        <taxon>Crenothrix</taxon>
    </lineage>
</organism>
<dbReference type="NCBIfam" id="TIGR01903">
    <property type="entry name" value="cas5_csm4"/>
    <property type="match status" value="1"/>
</dbReference>